<dbReference type="Proteomes" id="UP000234865">
    <property type="component" value="Unassembled WGS sequence"/>
</dbReference>
<evidence type="ECO:0000313" key="3">
    <source>
        <dbReference type="EMBL" id="PLW61223.1"/>
    </source>
</evidence>
<dbReference type="InterPro" id="IPR027994">
    <property type="entry name" value="WxL_dom"/>
</dbReference>
<feature type="signal peptide" evidence="1">
    <location>
        <begin position="1"/>
        <end position="26"/>
    </location>
</feature>
<dbReference type="Pfam" id="PF13731">
    <property type="entry name" value="WxL"/>
    <property type="match status" value="1"/>
</dbReference>
<sequence precursor="true">MSKTVIKYVSLTTLGFLVATSTLQHASAITTQEYNTKGEVTFTTGIDTTGPVDPQDPTIPATPVDPSGVNPGGPTMPNSGLTIVYTSSFDFGTQPVSNKAEVYNAVAQELSDGTTRTNYVQVADNRGTFSGWNLKVQMTEFKTADTALIANGHETLAGATVTLDDGELQGTGTANPANISATTTVLTPGVQSATILGATAGHGSGNSLLNFGGKDGTTKDTAVKLSVPAGVAGAAKYTADLTWTLDDTPSN</sequence>
<evidence type="ECO:0000256" key="1">
    <source>
        <dbReference type="SAM" id="SignalP"/>
    </source>
</evidence>
<name>A0A2N5WG68_LACLL</name>
<feature type="chain" id="PRO_5039312580" description="WxL domain-containing protein" evidence="1">
    <location>
        <begin position="27"/>
        <end position="251"/>
    </location>
</feature>
<reference evidence="4" key="1">
    <citation type="submission" date="2016-08" db="EMBL/GenBank/DDBJ databases">
        <title>Comparative genomics of Lactococcus lactis strain WFLU12 isolated from the gastrointestinal tract of wild olive flounder (Paralichythys olivaceus).</title>
        <authorList>
            <person name="Nguyen T.L."/>
            <person name="Kim D.-H."/>
        </authorList>
    </citation>
    <scope>NUCLEOTIDE SEQUENCE [LARGE SCALE GENOMIC DNA]</scope>
    <source>
        <strain evidence="4">WFLU12</strain>
    </source>
</reference>
<evidence type="ECO:0000313" key="4">
    <source>
        <dbReference type="Proteomes" id="UP000234865"/>
    </source>
</evidence>
<dbReference type="AlphaFoldDB" id="A0A2N5WG68"/>
<gene>
    <name evidence="3" type="ORF">CYU10_002303</name>
</gene>
<comment type="caution">
    <text evidence="3">The sequence shown here is derived from an EMBL/GenBank/DDBJ whole genome shotgun (WGS) entry which is preliminary data.</text>
</comment>
<feature type="domain" description="WxL" evidence="2">
    <location>
        <begin position="31"/>
        <end position="249"/>
    </location>
</feature>
<organism evidence="3 4">
    <name type="scientific">Lactococcus lactis subsp. lactis</name>
    <name type="common">Streptococcus lactis</name>
    <dbReference type="NCBI Taxonomy" id="1360"/>
    <lineage>
        <taxon>Bacteria</taxon>
        <taxon>Bacillati</taxon>
        <taxon>Bacillota</taxon>
        <taxon>Bacilli</taxon>
        <taxon>Lactobacillales</taxon>
        <taxon>Streptococcaceae</taxon>
        <taxon>Lactococcus</taxon>
    </lineage>
</organism>
<keyword evidence="1" id="KW-0732">Signal</keyword>
<dbReference type="EMBL" id="PKRZ01000001">
    <property type="protein sequence ID" value="PLW61223.1"/>
    <property type="molecule type" value="Genomic_DNA"/>
</dbReference>
<dbReference type="RefSeq" id="WP_095586931.1">
    <property type="nucleotide sequence ID" value="NZ_PKRZ01000001.1"/>
</dbReference>
<evidence type="ECO:0000259" key="2">
    <source>
        <dbReference type="Pfam" id="PF13731"/>
    </source>
</evidence>
<protein>
    <recommendedName>
        <fullName evidence="2">WxL domain-containing protein</fullName>
    </recommendedName>
</protein>
<accession>A0A2N5WG68</accession>
<proteinExistence type="predicted"/>